<name>A0ABU1W7H0_9GAMM</name>
<organism evidence="1 2">
    <name type="scientific">Lysobacter niastensis</name>
    <dbReference type="NCBI Taxonomy" id="380629"/>
    <lineage>
        <taxon>Bacteria</taxon>
        <taxon>Pseudomonadati</taxon>
        <taxon>Pseudomonadota</taxon>
        <taxon>Gammaproteobacteria</taxon>
        <taxon>Lysobacterales</taxon>
        <taxon>Lysobacteraceae</taxon>
        <taxon>Lysobacter</taxon>
    </lineage>
</organism>
<evidence type="ECO:0000313" key="1">
    <source>
        <dbReference type="EMBL" id="MDR7133538.1"/>
    </source>
</evidence>
<dbReference type="Proteomes" id="UP001251524">
    <property type="component" value="Unassembled WGS sequence"/>
</dbReference>
<evidence type="ECO:0000313" key="2">
    <source>
        <dbReference type="Proteomes" id="UP001251524"/>
    </source>
</evidence>
<dbReference type="EMBL" id="JAVDVY010000001">
    <property type="protein sequence ID" value="MDR7133538.1"/>
    <property type="molecule type" value="Genomic_DNA"/>
</dbReference>
<comment type="caution">
    <text evidence="1">The sequence shown here is derived from an EMBL/GenBank/DDBJ whole genome shotgun (WGS) entry which is preliminary data.</text>
</comment>
<dbReference type="RefSeq" id="WP_310058392.1">
    <property type="nucleotide sequence ID" value="NZ_JAVDVY010000001.1"/>
</dbReference>
<gene>
    <name evidence="1" type="ORF">J2X06_000722</name>
</gene>
<accession>A0ABU1W7H0</accession>
<proteinExistence type="predicted"/>
<keyword evidence="2" id="KW-1185">Reference proteome</keyword>
<reference evidence="1 2" key="1">
    <citation type="submission" date="2023-07" db="EMBL/GenBank/DDBJ databases">
        <title>Sorghum-associated microbial communities from plants grown in Nebraska, USA.</title>
        <authorList>
            <person name="Schachtman D."/>
        </authorList>
    </citation>
    <scope>NUCLEOTIDE SEQUENCE [LARGE SCALE GENOMIC DNA]</scope>
    <source>
        <strain evidence="1 2">BE198</strain>
    </source>
</reference>
<sequence>MTHRNMPLQTQIGFPPHGAGAVAAGLIAITTTGTGTTPFGVRTGVSS</sequence>
<protein>
    <submittedName>
        <fullName evidence="1">Uncharacterized protein</fullName>
    </submittedName>
</protein>